<keyword evidence="1" id="KW-0812">Transmembrane</keyword>
<sequence length="136" mass="15746">MNIQDKTIAKGFILSGLMNLTVLIFSRFFSNSTIPEYDPVVMSNFGLLMIVIWGLAYISIAYDYEKVKWLVAVFAIEKSIYGYIWIKWMLDNNVSEVYEKDIMAGLFYSIYGINDLIFCVFFLLVFIKTTNITKVP</sequence>
<dbReference type="Proteomes" id="UP000321301">
    <property type="component" value="Unassembled WGS sequence"/>
</dbReference>
<proteinExistence type="predicted"/>
<evidence type="ECO:0000256" key="1">
    <source>
        <dbReference type="SAM" id="Phobius"/>
    </source>
</evidence>
<dbReference type="AlphaFoldDB" id="A0A512C6L0"/>
<keyword evidence="1" id="KW-1133">Transmembrane helix</keyword>
<accession>A0A512C6L0</accession>
<feature type="transmembrane region" description="Helical" evidence="1">
    <location>
        <begin position="12"/>
        <end position="29"/>
    </location>
</feature>
<evidence type="ECO:0000313" key="3">
    <source>
        <dbReference type="Proteomes" id="UP000321301"/>
    </source>
</evidence>
<reference evidence="2 3" key="1">
    <citation type="submission" date="2019-07" db="EMBL/GenBank/DDBJ databases">
        <title>Whole genome shotgun sequence of Cyclobacterium qasimii NBRC 106168.</title>
        <authorList>
            <person name="Hosoyama A."/>
            <person name="Uohara A."/>
            <person name="Ohji S."/>
            <person name="Ichikawa N."/>
        </authorList>
    </citation>
    <scope>NUCLEOTIDE SEQUENCE [LARGE SCALE GENOMIC DNA]</scope>
    <source>
        <strain evidence="2 3">NBRC 106168</strain>
    </source>
</reference>
<keyword evidence="1" id="KW-0472">Membrane</keyword>
<protein>
    <submittedName>
        <fullName evidence="2">Uncharacterized protein</fullName>
    </submittedName>
</protein>
<gene>
    <name evidence="2" type="ORF">CQA01_03800</name>
</gene>
<comment type="caution">
    <text evidence="2">The sequence shown here is derived from an EMBL/GenBank/DDBJ whole genome shotgun (WGS) entry which is preliminary data.</text>
</comment>
<feature type="transmembrane region" description="Helical" evidence="1">
    <location>
        <begin position="69"/>
        <end position="86"/>
    </location>
</feature>
<dbReference type="RefSeq" id="WP_020890945.1">
    <property type="nucleotide sequence ID" value="NZ_BJYV01000001.1"/>
</dbReference>
<feature type="transmembrane region" description="Helical" evidence="1">
    <location>
        <begin position="106"/>
        <end position="127"/>
    </location>
</feature>
<evidence type="ECO:0000313" key="2">
    <source>
        <dbReference type="EMBL" id="GEO19846.1"/>
    </source>
</evidence>
<name>A0A512C6L0_9BACT</name>
<feature type="transmembrane region" description="Helical" evidence="1">
    <location>
        <begin position="41"/>
        <end position="62"/>
    </location>
</feature>
<organism evidence="2 3">
    <name type="scientific">Cyclobacterium qasimii</name>
    <dbReference type="NCBI Taxonomy" id="1350429"/>
    <lineage>
        <taxon>Bacteria</taxon>
        <taxon>Pseudomonadati</taxon>
        <taxon>Bacteroidota</taxon>
        <taxon>Cytophagia</taxon>
        <taxon>Cytophagales</taxon>
        <taxon>Cyclobacteriaceae</taxon>
        <taxon>Cyclobacterium</taxon>
    </lineage>
</organism>
<dbReference type="EMBL" id="BJYV01000001">
    <property type="protein sequence ID" value="GEO19846.1"/>
    <property type="molecule type" value="Genomic_DNA"/>
</dbReference>
<keyword evidence="3" id="KW-1185">Reference proteome</keyword>